<dbReference type="EMBL" id="CP012159">
    <property type="protein sequence ID" value="AKT36301.1"/>
    <property type="molecule type" value="Genomic_DNA"/>
</dbReference>
<dbReference type="KEGG" id="ccro:CMC5_004150"/>
<sequence length="251" mass="27766">MRSILAMGRLSMMRSVTVTYSVCVALFASACGGSGSQARAAGQPPTPESITRANPGGDAADPERAALERLKTEPWGHRKDRFNTLHVPMLDAKKWRRVRIWTQPTRATYRYGDDHYAVATVLYTPIVGRDDPDACLEDFWKKHMPLAEAYGVRVKDSKLLRGTQEVDGDVKPIVVKVVDGSVDSMFSSEDYLGAVAAYQSWPGTCLVHAFAVKAGNHRELAAAVRTRWIGEGLPRLHWLEEISEAPETKAR</sequence>
<keyword evidence="2" id="KW-0732">Signal</keyword>
<accession>A0A0K1E5Z1</accession>
<evidence type="ECO:0008006" key="5">
    <source>
        <dbReference type="Google" id="ProtNLM"/>
    </source>
</evidence>
<evidence type="ECO:0000256" key="1">
    <source>
        <dbReference type="SAM" id="MobiDB-lite"/>
    </source>
</evidence>
<dbReference type="PROSITE" id="PS51257">
    <property type="entry name" value="PROKAR_LIPOPROTEIN"/>
    <property type="match status" value="1"/>
</dbReference>
<evidence type="ECO:0000313" key="3">
    <source>
        <dbReference type="EMBL" id="AKT36301.1"/>
    </source>
</evidence>
<keyword evidence="4" id="KW-1185">Reference proteome</keyword>
<proteinExistence type="predicted"/>
<evidence type="ECO:0000256" key="2">
    <source>
        <dbReference type="SAM" id="SignalP"/>
    </source>
</evidence>
<dbReference type="Proteomes" id="UP000067626">
    <property type="component" value="Chromosome"/>
</dbReference>
<feature type="region of interest" description="Disordered" evidence="1">
    <location>
        <begin position="35"/>
        <end position="61"/>
    </location>
</feature>
<name>A0A0K1E5Z1_CHOCO</name>
<feature type="chain" id="PRO_5005458912" description="Lipoprotein" evidence="2">
    <location>
        <begin position="41"/>
        <end position="251"/>
    </location>
</feature>
<dbReference type="AlphaFoldDB" id="A0A0K1E5Z1"/>
<evidence type="ECO:0000313" key="4">
    <source>
        <dbReference type="Proteomes" id="UP000067626"/>
    </source>
</evidence>
<organism evidence="3 4">
    <name type="scientific">Chondromyces crocatus</name>
    <dbReference type="NCBI Taxonomy" id="52"/>
    <lineage>
        <taxon>Bacteria</taxon>
        <taxon>Pseudomonadati</taxon>
        <taxon>Myxococcota</taxon>
        <taxon>Polyangia</taxon>
        <taxon>Polyangiales</taxon>
        <taxon>Polyangiaceae</taxon>
        <taxon>Chondromyces</taxon>
    </lineage>
</organism>
<feature type="signal peptide" evidence="2">
    <location>
        <begin position="1"/>
        <end position="40"/>
    </location>
</feature>
<reference evidence="3 4" key="1">
    <citation type="submission" date="2015-07" db="EMBL/GenBank/DDBJ databases">
        <title>Genome analysis of myxobacterium Chondromyces crocatus Cm c5 reveals a high potential for natural compound synthesis and the genetic basis for the loss of fruiting body formation.</title>
        <authorList>
            <person name="Zaburannyi N."/>
            <person name="Bunk B."/>
            <person name="Maier J."/>
            <person name="Overmann J."/>
            <person name="Mueller R."/>
        </authorList>
    </citation>
    <scope>NUCLEOTIDE SEQUENCE [LARGE SCALE GENOMIC DNA]</scope>
    <source>
        <strain evidence="3 4">Cm c5</strain>
    </source>
</reference>
<protein>
    <recommendedName>
        <fullName evidence="5">Lipoprotein</fullName>
    </recommendedName>
</protein>
<dbReference type="STRING" id="52.CMC5_004150"/>
<gene>
    <name evidence="3" type="ORF">CMC5_004150</name>
</gene>